<evidence type="ECO:0000313" key="3">
    <source>
        <dbReference type="EMBL" id="PSK55854.1"/>
    </source>
</evidence>
<dbReference type="Proteomes" id="UP000243723">
    <property type="component" value="Unassembled WGS sequence"/>
</dbReference>
<sequence length="441" mass="47927">MPQPRWILKLKARVMRFLMSIGLFIHKLYAPRPPSPAFTRMVQSSLSAISGSFRVSVYTPRSYERNRRHSFKSVRSGAGYQCLVCMHGGGFTIGSSTDDARFIRTAIEHLDCIVLSVDYRLAPEHPFPTAVDDGADAILWAAEHADELGIDATSLAITGFSSGGNLTLSVPIRLHDHFHSRQRALYKSSPVPATPSSLPSKSANLTVSPLHPSASSTSLSATETSESIPLRTASPFQPTLSAQQNPPADPPKFRISALAPFYPSTNYTLPRSVRRATNPSPAHDLPHGLTALFDESYIHPASDIRLDNPYLSPGMLSPAEMRSVYDGMRILGVGCEFDMLCKEGGDMMGALVEARGGGETENRERTDGEGAEGAVKIVEERGVSWRVVKGVQHGWDKRPFLGEARAKIEEEYLWVCDGIAKVWGVGKSDDVGSEGESSSTG</sequence>
<name>A0A2P8A5W8_9PEZI</name>
<proteinExistence type="predicted"/>
<protein>
    <submittedName>
        <fullName evidence="3">Hormone-sensitive lipase</fullName>
    </submittedName>
</protein>
<dbReference type="AlphaFoldDB" id="A0A2P8A5W8"/>
<organism evidence="3 4">
    <name type="scientific">Elsinoe australis</name>
    <dbReference type="NCBI Taxonomy" id="40998"/>
    <lineage>
        <taxon>Eukaryota</taxon>
        <taxon>Fungi</taxon>
        <taxon>Dikarya</taxon>
        <taxon>Ascomycota</taxon>
        <taxon>Pezizomycotina</taxon>
        <taxon>Dothideomycetes</taxon>
        <taxon>Dothideomycetidae</taxon>
        <taxon>Myriangiales</taxon>
        <taxon>Elsinoaceae</taxon>
        <taxon>Elsinoe</taxon>
    </lineage>
</organism>
<dbReference type="InterPro" id="IPR013094">
    <property type="entry name" value="AB_hydrolase_3"/>
</dbReference>
<gene>
    <name evidence="3" type="ORF">B9Z65_4732</name>
</gene>
<feature type="domain" description="Alpha/beta hydrolase fold-3" evidence="2">
    <location>
        <begin position="83"/>
        <end position="201"/>
    </location>
</feature>
<keyword evidence="4" id="KW-1185">Reference proteome</keyword>
<dbReference type="Pfam" id="PF07859">
    <property type="entry name" value="Abhydrolase_3"/>
    <property type="match status" value="1"/>
</dbReference>
<reference evidence="3 4" key="1">
    <citation type="submission" date="2017-05" db="EMBL/GenBank/DDBJ databases">
        <title>Draft genome sequence of Elsinoe australis.</title>
        <authorList>
            <person name="Cheng Q."/>
        </authorList>
    </citation>
    <scope>NUCLEOTIDE SEQUENCE [LARGE SCALE GENOMIC DNA]</scope>
    <source>
        <strain evidence="3 4">NL1</strain>
    </source>
</reference>
<feature type="region of interest" description="Disordered" evidence="1">
    <location>
        <begin position="185"/>
        <end position="252"/>
    </location>
</feature>
<dbReference type="InterPro" id="IPR050466">
    <property type="entry name" value="Carboxylest/Gibb_receptor"/>
</dbReference>
<feature type="compositionally biased region" description="Polar residues" evidence="1">
    <location>
        <begin position="194"/>
        <end position="207"/>
    </location>
</feature>
<accession>A0A2P8A5W8</accession>
<dbReference type="OrthoDB" id="433474at2759"/>
<dbReference type="EMBL" id="NHZQ01000066">
    <property type="protein sequence ID" value="PSK55854.1"/>
    <property type="molecule type" value="Genomic_DNA"/>
</dbReference>
<evidence type="ECO:0000256" key="1">
    <source>
        <dbReference type="SAM" id="MobiDB-lite"/>
    </source>
</evidence>
<dbReference type="STRING" id="40998.A0A2P8A5W8"/>
<dbReference type="GO" id="GO:0016787">
    <property type="term" value="F:hydrolase activity"/>
    <property type="evidence" value="ECO:0007669"/>
    <property type="project" value="InterPro"/>
</dbReference>
<feature type="compositionally biased region" description="Polar residues" evidence="1">
    <location>
        <begin position="234"/>
        <end position="246"/>
    </location>
</feature>
<dbReference type="InterPro" id="IPR029058">
    <property type="entry name" value="AB_hydrolase_fold"/>
</dbReference>
<dbReference type="SUPFAM" id="SSF53474">
    <property type="entry name" value="alpha/beta-Hydrolases"/>
    <property type="match status" value="1"/>
</dbReference>
<dbReference type="PANTHER" id="PTHR23024:SF600">
    <property type="entry name" value="PUTATIVE (AFU_ORTHOLOGUE AFUA_1G02580)-RELATED"/>
    <property type="match status" value="1"/>
</dbReference>
<comment type="caution">
    <text evidence="3">The sequence shown here is derived from an EMBL/GenBank/DDBJ whole genome shotgun (WGS) entry which is preliminary data.</text>
</comment>
<evidence type="ECO:0000259" key="2">
    <source>
        <dbReference type="Pfam" id="PF07859"/>
    </source>
</evidence>
<feature type="compositionally biased region" description="Low complexity" evidence="1">
    <location>
        <begin position="208"/>
        <end position="227"/>
    </location>
</feature>
<dbReference type="PANTHER" id="PTHR23024">
    <property type="entry name" value="ARYLACETAMIDE DEACETYLASE"/>
    <property type="match status" value="1"/>
</dbReference>
<dbReference type="Gene3D" id="3.40.50.1820">
    <property type="entry name" value="alpha/beta hydrolase"/>
    <property type="match status" value="2"/>
</dbReference>
<evidence type="ECO:0000313" key="4">
    <source>
        <dbReference type="Proteomes" id="UP000243723"/>
    </source>
</evidence>